<feature type="compositionally biased region" description="Basic and acidic residues" evidence="3">
    <location>
        <begin position="383"/>
        <end position="395"/>
    </location>
</feature>
<evidence type="ECO:0000313" key="5">
    <source>
        <dbReference type="EMBL" id="RJE19319.1"/>
    </source>
</evidence>
<feature type="compositionally biased region" description="Low complexity" evidence="3">
    <location>
        <begin position="48"/>
        <end position="63"/>
    </location>
</feature>
<dbReference type="PANTHER" id="PTHR10026">
    <property type="entry name" value="CYCLIN"/>
    <property type="match status" value="1"/>
</dbReference>
<protein>
    <submittedName>
        <fullName evidence="5">Cyclin ccl1</fullName>
    </submittedName>
</protein>
<evidence type="ECO:0000259" key="4">
    <source>
        <dbReference type="SMART" id="SM00385"/>
    </source>
</evidence>
<dbReference type="InterPro" id="IPR013763">
    <property type="entry name" value="Cyclin-like_dom"/>
</dbReference>
<evidence type="ECO:0000256" key="3">
    <source>
        <dbReference type="SAM" id="MobiDB-lite"/>
    </source>
</evidence>
<keyword evidence="6" id="KW-1185">Reference proteome</keyword>
<dbReference type="Proteomes" id="UP000266188">
    <property type="component" value="Unassembled WGS sequence"/>
</dbReference>
<dbReference type="CDD" id="cd20524">
    <property type="entry name" value="CYCLIN_CCNH_rpt1"/>
    <property type="match status" value="1"/>
</dbReference>
<evidence type="ECO:0000313" key="6">
    <source>
        <dbReference type="Proteomes" id="UP000266188"/>
    </source>
</evidence>
<dbReference type="Gene3D" id="1.10.472.10">
    <property type="entry name" value="Cyclin-like"/>
    <property type="match status" value="2"/>
</dbReference>
<feature type="compositionally biased region" description="Low complexity" evidence="3">
    <location>
        <begin position="415"/>
        <end position="432"/>
    </location>
</feature>
<feature type="region of interest" description="Disordered" evidence="3">
    <location>
        <begin position="37"/>
        <end position="74"/>
    </location>
</feature>
<evidence type="ECO:0000256" key="2">
    <source>
        <dbReference type="ARBA" id="ARBA00023127"/>
    </source>
</evidence>
<dbReference type="InterPro" id="IPR036915">
    <property type="entry name" value="Cyclin-like_sf"/>
</dbReference>
<dbReference type="InterPro" id="IPR031658">
    <property type="entry name" value="Cyclin_C_2"/>
</dbReference>
<sequence>MIEDEIYRKSSQYRLWSFTSESLQSLRVTTNALASDRVRAAQRRAREAQQAANSSTSTPNPSDTDSKAAEEKTVDCLTPEEEQDLVRYYCEQTVELGERYRPPLPTIVRSTAIQYLRRFYLTNSPMAYAPKTIMACALFVATKTENYYLSLRQFAEGLPDITGDEVIAPEFLLMQGLRFTFDVRHPFRGLEGGIMELQAISQGMGQPAPHIPNQTSEDLRQGLLALPPPPSSSSSNLSIHDRLGRAHTKTRETLKTSAQMTDAYFLYTPSQIWLAAFLLADKPLAEFYLETKLGRTEEGHPLHELRMKILHTVSECSALLSSYKPSASDPEQMKKLKRIAKKRHHCENPEKAGLAGKKRVPAAAAAVGTPGISGTGEGTSESDVERLAKRRKVEEGGSGSEMLVDRSREDKPQDQTDQQQQVPAEQAEGAAG</sequence>
<comment type="similarity">
    <text evidence="1">Belongs to the cyclin family. Cyclin C subfamily.</text>
</comment>
<dbReference type="SMART" id="SM00385">
    <property type="entry name" value="CYCLIN"/>
    <property type="match status" value="1"/>
</dbReference>
<keyword evidence="2" id="KW-0195">Cyclin</keyword>
<reference evidence="6" key="1">
    <citation type="submission" date="2017-02" db="EMBL/GenBank/DDBJ databases">
        <authorList>
            <person name="Tafer H."/>
            <person name="Lopandic K."/>
        </authorList>
    </citation>
    <scope>NUCLEOTIDE SEQUENCE [LARGE SCALE GENOMIC DNA]</scope>
    <source>
        <strain evidence="6">CBS 366.77</strain>
    </source>
</reference>
<dbReference type="AlphaFoldDB" id="A0A3A2Z894"/>
<feature type="domain" description="Cyclin-like" evidence="4">
    <location>
        <begin position="91"/>
        <end position="175"/>
    </location>
</feature>
<dbReference type="OrthoDB" id="340962at2759"/>
<accession>A0A3A2Z894</accession>
<dbReference type="GO" id="GO:0016538">
    <property type="term" value="F:cyclin-dependent protein serine/threonine kinase regulator activity"/>
    <property type="evidence" value="ECO:0007669"/>
    <property type="project" value="InterPro"/>
</dbReference>
<dbReference type="CDD" id="cd20525">
    <property type="entry name" value="CYCLIN_CCNH_rpt2"/>
    <property type="match status" value="1"/>
</dbReference>
<dbReference type="STRING" id="2070753.A0A3A2Z894"/>
<organism evidence="5 6">
    <name type="scientific">Aspergillus sclerotialis</name>
    <dbReference type="NCBI Taxonomy" id="2070753"/>
    <lineage>
        <taxon>Eukaryota</taxon>
        <taxon>Fungi</taxon>
        <taxon>Dikarya</taxon>
        <taxon>Ascomycota</taxon>
        <taxon>Pezizomycotina</taxon>
        <taxon>Eurotiomycetes</taxon>
        <taxon>Eurotiomycetidae</taxon>
        <taxon>Eurotiales</taxon>
        <taxon>Aspergillaceae</taxon>
        <taxon>Aspergillus</taxon>
        <taxon>Aspergillus subgen. Polypaecilum</taxon>
    </lineage>
</organism>
<feature type="compositionally biased region" description="Basic and acidic residues" evidence="3">
    <location>
        <begin position="37"/>
        <end position="47"/>
    </location>
</feature>
<name>A0A3A2Z894_9EURO</name>
<dbReference type="EMBL" id="MVGC01000420">
    <property type="protein sequence ID" value="RJE19319.1"/>
    <property type="molecule type" value="Genomic_DNA"/>
</dbReference>
<feature type="compositionally biased region" description="Basic and acidic residues" evidence="3">
    <location>
        <begin position="64"/>
        <end position="74"/>
    </location>
</feature>
<dbReference type="GO" id="GO:0006357">
    <property type="term" value="P:regulation of transcription by RNA polymerase II"/>
    <property type="evidence" value="ECO:0007669"/>
    <property type="project" value="InterPro"/>
</dbReference>
<proteinExistence type="inferred from homology"/>
<dbReference type="InterPro" id="IPR043198">
    <property type="entry name" value="Cyclin/Ssn8"/>
</dbReference>
<gene>
    <name evidence="5" type="ORF">PHISCL_08347</name>
</gene>
<dbReference type="FunFam" id="1.10.472.10:FF:000095">
    <property type="entry name" value="Cyclin Ccl1, putative (AFU_orthologue AFUA_5G07030)"/>
    <property type="match status" value="1"/>
</dbReference>
<feature type="compositionally biased region" description="Basic and acidic residues" evidence="3">
    <location>
        <begin position="403"/>
        <end position="414"/>
    </location>
</feature>
<dbReference type="Pfam" id="PF16899">
    <property type="entry name" value="Cyclin_C_2"/>
    <property type="match status" value="1"/>
</dbReference>
<dbReference type="SUPFAM" id="SSF47954">
    <property type="entry name" value="Cyclin-like"/>
    <property type="match status" value="2"/>
</dbReference>
<comment type="caution">
    <text evidence="5">The sequence shown here is derived from an EMBL/GenBank/DDBJ whole genome shotgun (WGS) entry which is preliminary data.</text>
</comment>
<feature type="region of interest" description="Disordered" evidence="3">
    <location>
        <begin position="340"/>
        <end position="432"/>
    </location>
</feature>
<evidence type="ECO:0000256" key="1">
    <source>
        <dbReference type="ARBA" id="ARBA00008638"/>
    </source>
</evidence>